<dbReference type="GO" id="GO:0004038">
    <property type="term" value="F:allantoinase activity"/>
    <property type="evidence" value="ECO:0007669"/>
    <property type="project" value="UniProtKB-EC"/>
</dbReference>
<evidence type="ECO:0000313" key="11">
    <source>
        <dbReference type="Proteomes" id="UP001629536"/>
    </source>
</evidence>
<evidence type="ECO:0000256" key="7">
    <source>
        <dbReference type="ARBA" id="ARBA00022801"/>
    </source>
</evidence>
<name>A0ABW9F4N1_9FIRM</name>
<dbReference type="EC" id="3.5.2.5" evidence="5"/>
<evidence type="ECO:0000256" key="4">
    <source>
        <dbReference type="ARBA" id="ARBA00011881"/>
    </source>
</evidence>
<evidence type="ECO:0000256" key="3">
    <source>
        <dbReference type="ARBA" id="ARBA00010368"/>
    </source>
</evidence>
<evidence type="ECO:0000313" key="10">
    <source>
        <dbReference type="EMBL" id="MFM1524407.1"/>
    </source>
</evidence>
<comment type="similarity">
    <text evidence="3">Belongs to the metallo-dependent hydrolases superfamily. Allantoinase family.</text>
</comment>
<evidence type="ECO:0000256" key="8">
    <source>
        <dbReference type="ARBA" id="ARBA00022833"/>
    </source>
</evidence>
<keyword evidence="11" id="KW-1185">Reference proteome</keyword>
<keyword evidence="8" id="KW-0862">Zinc</keyword>
<dbReference type="EMBL" id="JBFNFH010000002">
    <property type="protein sequence ID" value="MFM1524407.1"/>
    <property type="molecule type" value="Genomic_DNA"/>
</dbReference>
<feature type="domain" description="Amidohydrolase-related" evidence="9">
    <location>
        <begin position="52"/>
        <end position="447"/>
    </location>
</feature>
<dbReference type="SUPFAM" id="SSF51338">
    <property type="entry name" value="Composite domain of metallo-dependent hydrolases"/>
    <property type="match status" value="1"/>
</dbReference>
<reference evidence="10 11" key="1">
    <citation type="journal article" date="2024" name="Front. Microbiol.">
        <title>Pangenomic and biochemical analyses of Helcococcus ovis reveal widespread tetracycline resistance and a novel bacterial species, Helcococcus bovis.</title>
        <authorList>
            <person name="Cunha F."/>
            <person name="Zhai Y."/>
            <person name="Casaro S."/>
            <person name="Jones K.L."/>
            <person name="Hernandez M."/>
            <person name="Bisinotto R.S."/>
            <person name="Kariyawasam S."/>
            <person name="Brown M.B."/>
            <person name="Phillips A."/>
            <person name="Jeong K.C."/>
            <person name="Galvao K.N."/>
        </authorList>
    </citation>
    <scope>NUCLEOTIDE SEQUENCE [LARGE SCALE GENOMIC DNA]</scope>
    <source>
        <strain evidence="10 11">KG197</strain>
    </source>
</reference>
<dbReference type="InterPro" id="IPR050138">
    <property type="entry name" value="DHOase/Allantoinase_Hydrolase"/>
</dbReference>
<dbReference type="Gene3D" id="2.30.40.10">
    <property type="entry name" value="Urease, subunit C, domain 1"/>
    <property type="match status" value="1"/>
</dbReference>
<comment type="caution">
    <text evidence="10">The sequence shown here is derived from an EMBL/GenBank/DDBJ whole genome shotgun (WGS) entry which is preliminary data.</text>
</comment>
<protein>
    <recommendedName>
        <fullName evidence="5">allantoinase</fullName>
        <ecNumber evidence="5">3.5.2.5</ecNumber>
    </recommendedName>
</protein>
<sequence length="473" mass="52407">MYDLVIKNGKLVGTEKIYEADIAIKDGKYAAFLEKGSNVEADKVIDANGNLVYPGIIDCHAHMNEVGFEHREDFETGSRAAVSGGITTLIDMPLNNDPALINAKIFDIKQAAISKHSYIDYGLWGGLVGDYDDSPESIKSNVNDLVDLQKKGVNSFKGFLCPNGDLFPAVNLGNIRKSLEILKPYDAVSGFHCEDYTLILERTKEAKKKAPNRNREEKISDFLEVHDVWAEYVAVQNVLALSKATGGRVHIVHISHPMVAELVKKAQQEGVNVTAETCPHYLGFTEDLVYELGAPAKCTPPLRTNEAKEKLWDYVIDGTLSCIGSDHSPAMDEEKDDSKLDIWQAWGGLNAIQYFFPMVFDMFVNKKGLSPTMISKVCGVNPAKIFGLYGRKGEFQIGFDGDIVIVDPEKEWKIEQEKLFTKGHVTCFNGVTGKGFPTHTIIRGKLVAKDGKYLEEAKGYGQFISNQRNKQGV</sequence>
<dbReference type="RefSeq" id="WP_408105519.1">
    <property type="nucleotide sequence ID" value="NZ_JBFNFH010000002.1"/>
</dbReference>
<keyword evidence="7 10" id="KW-0378">Hydrolase</keyword>
<evidence type="ECO:0000256" key="1">
    <source>
        <dbReference type="ARBA" id="ARBA00001947"/>
    </source>
</evidence>
<proteinExistence type="inferred from homology"/>
<evidence type="ECO:0000256" key="2">
    <source>
        <dbReference type="ARBA" id="ARBA00004968"/>
    </source>
</evidence>
<dbReference type="Gene3D" id="3.20.20.140">
    <property type="entry name" value="Metal-dependent hydrolases"/>
    <property type="match status" value="1"/>
</dbReference>
<organism evidence="10 11">
    <name type="scientific">Helcococcus bovis</name>
    <dbReference type="NCBI Taxonomy" id="3153252"/>
    <lineage>
        <taxon>Bacteria</taxon>
        <taxon>Bacillati</taxon>
        <taxon>Bacillota</taxon>
        <taxon>Tissierellia</taxon>
        <taxon>Tissierellales</taxon>
        <taxon>Peptoniphilaceae</taxon>
        <taxon>Helcococcus</taxon>
    </lineage>
</organism>
<gene>
    <name evidence="10" type="primary">allB</name>
    <name evidence="10" type="ORF">ABGF40_01825</name>
</gene>
<dbReference type="NCBIfam" id="TIGR03178">
    <property type="entry name" value="allantoinase"/>
    <property type="match status" value="1"/>
</dbReference>
<comment type="subunit">
    <text evidence="4">Homotetramer.</text>
</comment>
<dbReference type="Pfam" id="PF01979">
    <property type="entry name" value="Amidohydro_1"/>
    <property type="match status" value="1"/>
</dbReference>
<comment type="pathway">
    <text evidence="2">Nitrogen metabolism; (S)-allantoin degradation; allantoate from (S)-allantoin: step 1/1.</text>
</comment>
<dbReference type="InterPro" id="IPR011059">
    <property type="entry name" value="Metal-dep_hydrolase_composite"/>
</dbReference>
<evidence type="ECO:0000256" key="5">
    <source>
        <dbReference type="ARBA" id="ARBA00012863"/>
    </source>
</evidence>
<dbReference type="SUPFAM" id="SSF51556">
    <property type="entry name" value="Metallo-dependent hydrolases"/>
    <property type="match status" value="1"/>
</dbReference>
<dbReference type="Proteomes" id="UP001629536">
    <property type="component" value="Unassembled WGS sequence"/>
</dbReference>
<dbReference type="InterPro" id="IPR017593">
    <property type="entry name" value="Allantoinase"/>
</dbReference>
<dbReference type="InterPro" id="IPR006680">
    <property type="entry name" value="Amidohydro-rel"/>
</dbReference>
<dbReference type="PANTHER" id="PTHR43668">
    <property type="entry name" value="ALLANTOINASE"/>
    <property type="match status" value="1"/>
</dbReference>
<keyword evidence="6" id="KW-0479">Metal-binding</keyword>
<comment type="cofactor">
    <cofactor evidence="1">
        <name>Zn(2+)</name>
        <dbReference type="ChEBI" id="CHEBI:29105"/>
    </cofactor>
</comment>
<dbReference type="InterPro" id="IPR032466">
    <property type="entry name" value="Metal_Hydrolase"/>
</dbReference>
<dbReference type="PANTHER" id="PTHR43668:SF2">
    <property type="entry name" value="ALLANTOINASE"/>
    <property type="match status" value="1"/>
</dbReference>
<dbReference type="NCBIfam" id="TIGR00857">
    <property type="entry name" value="pyrC_multi"/>
    <property type="match status" value="1"/>
</dbReference>
<accession>A0ABW9F4N1</accession>
<evidence type="ECO:0000259" key="9">
    <source>
        <dbReference type="Pfam" id="PF01979"/>
    </source>
</evidence>
<evidence type="ECO:0000256" key="6">
    <source>
        <dbReference type="ARBA" id="ARBA00022723"/>
    </source>
</evidence>